<dbReference type="PANTHER" id="PTHR43280">
    <property type="entry name" value="ARAC-FAMILY TRANSCRIPTIONAL REGULATOR"/>
    <property type="match status" value="1"/>
</dbReference>
<feature type="domain" description="HTH araC/xylS-type" evidence="5">
    <location>
        <begin position="194"/>
        <end position="292"/>
    </location>
</feature>
<evidence type="ECO:0000259" key="5">
    <source>
        <dbReference type="PROSITE" id="PS01124"/>
    </source>
</evidence>
<keyword evidence="1" id="KW-0805">Transcription regulation</keyword>
<evidence type="ECO:0000256" key="1">
    <source>
        <dbReference type="ARBA" id="ARBA00023015"/>
    </source>
</evidence>
<dbReference type="Proteomes" id="UP001555786">
    <property type="component" value="Unassembled WGS sequence"/>
</dbReference>
<dbReference type="Gene3D" id="1.10.10.60">
    <property type="entry name" value="Homeodomain-like"/>
    <property type="match status" value="2"/>
</dbReference>
<dbReference type="InterPro" id="IPR018062">
    <property type="entry name" value="HTH_AraC-typ_CS"/>
</dbReference>
<dbReference type="EMBL" id="JBFNQD010000002">
    <property type="protein sequence ID" value="MEW9305821.1"/>
    <property type="molecule type" value="Genomic_DNA"/>
</dbReference>
<dbReference type="InterPro" id="IPR018060">
    <property type="entry name" value="HTH_AraC"/>
</dbReference>
<protein>
    <submittedName>
        <fullName evidence="6">Helix-turn-helix domain-containing protein</fullName>
    </submittedName>
</protein>
<evidence type="ECO:0000313" key="8">
    <source>
        <dbReference type="Proteomes" id="UP001555786"/>
    </source>
</evidence>
<dbReference type="Proteomes" id="UP001595190">
    <property type="component" value="Unassembled WGS sequence"/>
</dbReference>
<dbReference type="InterPro" id="IPR020449">
    <property type="entry name" value="Tscrpt_reg_AraC-type_HTH"/>
</dbReference>
<dbReference type="PRINTS" id="PR00032">
    <property type="entry name" value="HTHARAC"/>
</dbReference>
<evidence type="ECO:0000256" key="4">
    <source>
        <dbReference type="SAM" id="MobiDB-lite"/>
    </source>
</evidence>
<dbReference type="InterPro" id="IPR013096">
    <property type="entry name" value="Cupin_2"/>
</dbReference>
<evidence type="ECO:0000313" key="6">
    <source>
        <dbReference type="EMBL" id="MEW9305821.1"/>
    </source>
</evidence>
<sequence>MDLPESKMQERSYYQPTANSVENLPTVLQTFHNTPRVMLSPHWHAQVEVNFIVQGWVHYRMAGYELRLAAGDMVLFWGGLPHQMDDASDDAIYAGAHLPLVHFFRLRLPEEVPARLMAGATLLIRETDSSDGANFARWNGYTRSGDMVRAQHAVSELLLRLERVRFEPYALLPSLDAHAGQASAADPQALRHVRNLCDFIADNFLDDIDSADIAAAADLHPKYAMSLFKKCTGMTLNDYVSLLRLSYAQARLISGDGNILRVAMESGFGSLSGFNKSFRKIAGMSPSDFRRSGQGERPILAPVEPGTAPQA</sequence>
<name>A0ABV3PJK7_9HYPH</name>
<dbReference type="PANTHER" id="PTHR43280:SF27">
    <property type="entry name" value="TRANSCRIPTIONAL REGULATOR MTLR"/>
    <property type="match status" value="1"/>
</dbReference>
<evidence type="ECO:0000313" key="9">
    <source>
        <dbReference type="Proteomes" id="UP001595190"/>
    </source>
</evidence>
<dbReference type="InterPro" id="IPR014710">
    <property type="entry name" value="RmlC-like_jellyroll"/>
</dbReference>
<dbReference type="SUPFAM" id="SSF51182">
    <property type="entry name" value="RmlC-like cupins"/>
    <property type="match status" value="1"/>
</dbReference>
<feature type="region of interest" description="Disordered" evidence="4">
    <location>
        <begin position="286"/>
        <end position="311"/>
    </location>
</feature>
<evidence type="ECO:0000256" key="2">
    <source>
        <dbReference type="ARBA" id="ARBA00023125"/>
    </source>
</evidence>
<organism evidence="6 8">
    <name type="scientific">Labrys neptuniae</name>
    <dbReference type="NCBI Taxonomy" id="376174"/>
    <lineage>
        <taxon>Bacteria</taxon>
        <taxon>Pseudomonadati</taxon>
        <taxon>Pseudomonadota</taxon>
        <taxon>Alphaproteobacteria</taxon>
        <taxon>Hyphomicrobiales</taxon>
        <taxon>Xanthobacteraceae</taxon>
        <taxon>Labrys</taxon>
    </lineage>
</organism>
<dbReference type="Pfam" id="PF07883">
    <property type="entry name" value="Cupin_2"/>
    <property type="match status" value="1"/>
</dbReference>
<keyword evidence="3" id="KW-0804">Transcription</keyword>
<dbReference type="InterPro" id="IPR011051">
    <property type="entry name" value="RmlC_Cupin_sf"/>
</dbReference>
<dbReference type="RefSeq" id="WP_367623750.1">
    <property type="nucleotide sequence ID" value="NZ_JBFNQD010000002.1"/>
</dbReference>
<evidence type="ECO:0000256" key="3">
    <source>
        <dbReference type="ARBA" id="ARBA00023163"/>
    </source>
</evidence>
<dbReference type="EMBL" id="JBHGPK010000027">
    <property type="protein sequence ID" value="MFC2254112.1"/>
    <property type="molecule type" value="Genomic_DNA"/>
</dbReference>
<dbReference type="PROSITE" id="PS01124">
    <property type="entry name" value="HTH_ARAC_FAMILY_2"/>
    <property type="match status" value="1"/>
</dbReference>
<dbReference type="InterPro" id="IPR009057">
    <property type="entry name" value="Homeodomain-like_sf"/>
</dbReference>
<dbReference type="PROSITE" id="PS00041">
    <property type="entry name" value="HTH_ARAC_FAMILY_1"/>
    <property type="match status" value="1"/>
</dbReference>
<evidence type="ECO:0000313" key="7">
    <source>
        <dbReference type="EMBL" id="MFC2254112.1"/>
    </source>
</evidence>
<reference evidence="7 9" key="2">
    <citation type="submission" date="2024-09" db="EMBL/GenBank/DDBJ databases">
        <title>Description of Labrys sedimenti sp. nov., isolated from a diclofenac-degrading enrichment culture, and genome-based reclassification of Labrys portucalensis as a later heterotypic synonym of Labrys neptuniae.</title>
        <authorList>
            <person name="Tancsics A."/>
            <person name="Csepanyi A."/>
        </authorList>
    </citation>
    <scope>NUCLEOTIDE SEQUENCE [LARGE SCALE GENOMIC DNA]</scope>
    <source>
        <strain evidence="7 9">LMG 23412</strain>
    </source>
</reference>
<gene>
    <name evidence="6" type="ORF">ABXS05_09765</name>
    <name evidence="7" type="ORF">ACETRX_31115</name>
</gene>
<proteinExistence type="predicted"/>
<dbReference type="Gene3D" id="2.60.120.10">
    <property type="entry name" value="Jelly Rolls"/>
    <property type="match status" value="1"/>
</dbReference>
<dbReference type="Pfam" id="PF12833">
    <property type="entry name" value="HTH_18"/>
    <property type="match status" value="1"/>
</dbReference>
<keyword evidence="2" id="KW-0238">DNA-binding</keyword>
<comment type="caution">
    <text evidence="6">The sequence shown here is derived from an EMBL/GenBank/DDBJ whole genome shotgun (WGS) entry which is preliminary data.</text>
</comment>
<dbReference type="SUPFAM" id="SSF46689">
    <property type="entry name" value="Homeodomain-like"/>
    <property type="match status" value="2"/>
</dbReference>
<reference evidence="6 8" key="1">
    <citation type="submission" date="2024-07" db="EMBL/GenBank/DDBJ databases">
        <title>Description of Labrys sedimenti sp. nov., isolated from a diclofenac-degrading enrichment culture.</title>
        <authorList>
            <person name="Tancsics A."/>
            <person name="Csepanyi A."/>
        </authorList>
    </citation>
    <scope>NUCLEOTIDE SEQUENCE [LARGE SCALE GENOMIC DNA]</scope>
    <source>
        <strain evidence="6 8">LMG 23578</strain>
    </source>
</reference>
<keyword evidence="8" id="KW-1185">Reference proteome</keyword>
<accession>A0ABV3PJK7</accession>
<dbReference type="SMART" id="SM00342">
    <property type="entry name" value="HTH_ARAC"/>
    <property type="match status" value="1"/>
</dbReference>